<proteinExistence type="predicted"/>
<organism evidence="1 2">
    <name type="scientific">Psychracetigena formicireducens</name>
    <dbReference type="NCBI Taxonomy" id="2986056"/>
    <lineage>
        <taxon>Bacteria</taxon>
        <taxon>Bacillati</taxon>
        <taxon>Candidatus Lithacetigenota</taxon>
        <taxon>Candidatus Psychracetigena</taxon>
    </lineage>
</organism>
<evidence type="ECO:0000313" key="2">
    <source>
        <dbReference type="Proteomes" id="UP000811545"/>
    </source>
</evidence>
<dbReference type="EMBL" id="QLTW01000001">
    <property type="protein sequence ID" value="MBT9144223.1"/>
    <property type="molecule type" value="Genomic_DNA"/>
</dbReference>
<name>A0A9E2F648_PSYF1</name>
<gene>
    <name evidence="1" type="ORF">DDT42_00055</name>
</gene>
<sequence>MAKVKKTRKIRITTILLLTVLLVLVWGVTTYRQEIEDTLLNFFLRFYITEYEGIVDHRVPQLIETEISNQVDEILQTRRDGTEIVVIGEDTRKVNIFAP</sequence>
<dbReference type="Proteomes" id="UP000811545">
    <property type="component" value="Unassembled WGS sequence"/>
</dbReference>
<protein>
    <submittedName>
        <fullName evidence="1">Uncharacterized protein</fullName>
    </submittedName>
</protein>
<evidence type="ECO:0000313" key="1">
    <source>
        <dbReference type="EMBL" id="MBT9144223.1"/>
    </source>
</evidence>
<comment type="caution">
    <text evidence="1">The sequence shown here is derived from an EMBL/GenBank/DDBJ whole genome shotgun (WGS) entry which is preliminary data.</text>
</comment>
<reference evidence="1 2" key="1">
    <citation type="journal article" date="2021" name="bioRxiv">
        <title>Unique metabolic strategies in Hadean analogues reveal hints for primordial physiology.</title>
        <authorList>
            <person name="Nobu M.K."/>
            <person name="Nakai R."/>
            <person name="Tamazawa S."/>
            <person name="Mori H."/>
            <person name="Toyoda A."/>
            <person name="Ijiri A."/>
            <person name="Suzuki S."/>
            <person name="Kurokawa K."/>
            <person name="Kamagata Y."/>
            <person name="Tamaki H."/>
        </authorList>
    </citation>
    <scope>NUCLEOTIDE SEQUENCE [LARGE SCALE GENOMIC DNA]</scope>
    <source>
        <strain evidence="1">BS525</strain>
    </source>
</reference>
<accession>A0A9E2F648</accession>
<dbReference type="AlphaFoldDB" id="A0A9E2F648"/>